<dbReference type="InterPro" id="IPR022496">
    <property type="entry name" value="T6A_TsaB"/>
</dbReference>
<proteinExistence type="predicted"/>
<accession>A0A928KR69</accession>
<dbReference type="AlphaFoldDB" id="A0A928KR69"/>
<dbReference type="Proteomes" id="UP000754750">
    <property type="component" value="Unassembled WGS sequence"/>
</dbReference>
<dbReference type="InterPro" id="IPR000905">
    <property type="entry name" value="Gcp-like_dom"/>
</dbReference>
<dbReference type="Pfam" id="PF00814">
    <property type="entry name" value="TsaD"/>
    <property type="match status" value="1"/>
</dbReference>
<dbReference type="PANTHER" id="PTHR11735">
    <property type="entry name" value="TRNA N6-ADENOSINE THREONYLCARBAMOYLTRANSFERASE"/>
    <property type="match status" value="1"/>
</dbReference>
<dbReference type="GO" id="GO:0005829">
    <property type="term" value="C:cytosol"/>
    <property type="evidence" value="ECO:0007669"/>
    <property type="project" value="TreeGrafter"/>
</dbReference>
<gene>
    <name evidence="2" type="primary">tsaB</name>
    <name evidence="2" type="ORF">E7512_03745</name>
</gene>
<dbReference type="SUPFAM" id="SSF53067">
    <property type="entry name" value="Actin-like ATPase domain"/>
    <property type="match status" value="2"/>
</dbReference>
<reference evidence="2" key="1">
    <citation type="submission" date="2019-04" db="EMBL/GenBank/DDBJ databases">
        <title>Evolution of Biomass-Degrading Anaerobic Consortia Revealed by Metagenomics.</title>
        <authorList>
            <person name="Peng X."/>
        </authorList>
    </citation>
    <scope>NUCLEOTIDE SEQUENCE</scope>
    <source>
        <strain evidence="2">SIG551</strain>
    </source>
</reference>
<feature type="domain" description="Gcp-like" evidence="1">
    <location>
        <begin position="34"/>
        <end position="148"/>
    </location>
</feature>
<evidence type="ECO:0000259" key="1">
    <source>
        <dbReference type="Pfam" id="PF00814"/>
    </source>
</evidence>
<protein>
    <submittedName>
        <fullName evidence="2">tRNA (Adenosine(37)-N6)-threonylcarbamoyltransferase complex dimerization subunit type 1 TsaB</fullName>
    </submittedName>
</protein>
<dbReference type="NCBIfam" id="TIGR03725">
    <property type="entry name" value="T6A_YeaZ"/>
    <property type="match status" value="1"/>
</dbReference>
<dbReference type="Gene3D" id="3.30.420.40">
    <property type="match status" value="2"/>
</dbReference>
<dbReference type="GO" id="GO:0002949">
    <property type="term" value="P:tRNA threonylcarbamoyladenosine modification"/>
    <property type="evidence" value="ECO:0007669"/>
    <property type="project" value="InterPro"/>
</dbReference>
<dbReference type="PANTHER" id="PTHR11735:SF11">
    <property type="entry name" value="TRNA THREONYLCARBAMOYLADENOSINE BIOSYNTHESIS PROTEIN TSAB"/>
    <property type="match status" value="1"/>
</dbReference>
<evidence type="ECO:0000313" key="2">
    <source>
        <dbReference type="EMBL" id="MBE6832684.1"/>
    </source>
</evidence>
<dbReference type="InterPro" id="IPR043129">
    <property type="entry name" value="ATPase_NBD"/>
</dbReference>
<dbReference type="EMBL" id="SVNY01000002">
    <property type="protein sequence ID" value="MBE6832684.1"/>
    <property type="molecule type" value="Genomic_DNA"/>
</dbReference>
<dbReference type="RefSeq" id="WP_326840011.1">
    <property type="nucleotide sequence ID" value="NZ_SVNY01000002.1"/>
</dbReference>
<comment type="caution">
    <text evidence="2">The sequence shown here is derived from an EMBL/GenBank/DDBJ whole genome shotgun (WGS) entry which is preliminary data.</text>
</comment>
<sequence>MKILAIDSTAVAASAAVLEDDRLLGEFFVHTGLTHSQTLMPMVQQVLACAGVSVGDIDLFAAAAGPGSFTGVRIGVASIKGMAMAQDKPCVGVSTLEAMAYNLALPGATVCAVMDARRGQVYNAVFRLEQDGFERLTPDRAISVEALSEECKNYSRPLFLVGDGAKLCYNTNVFQELSAVLPPEPSLYQRAFGVGKAAFGAWQRGEAVPASELLPVYLRLSQAERELKKRQENQKEG</sequence>
<evidence type="ECO:0000313" key="3">
    <source>
        <dbReference type="Proteomes" id="UP000754750"/>
    </source>
</evidence>
<organism evidence="2 3">
    <name type="scientific">Faecalispora sporosphaeroides</name>
    <dbReference type="NCBI Taxonomy" id="1549"/>
    <lineage>
        <taxon>Bacteria</taxon>
        <taxon>Bacillati</taxon>
        <taxon>Bacillota</taxon>
        <taxon>Clostridia</taxon>
        <taxon>Eubacteriales</taxon>
        <taxon>Oscillospiraceae</taxon>
        <taxon>Faecalispora</taxon>
    </lineage>
</organism>
<dbReference type="CDD" id="cd24032">
    <property type="entry name" value="ASKHA_NBD_TsaB"/>
    <property type="match status" value="1"/>
</dbReference>
<name>A0A928KR69_9FIRM</name>